<dbReference type="Gene3D" id="1.20.1440.120">
    <property type="entry name" value="Recombination protein O, C-terminal domain"/>
    <property type="match status" value="1"/>
</dbReference>
<dbReference type="Pfam" id="PF02565">
    <property type="entry name" value="RecO_C"/>
    <property type="match status" value="1"/>
</dbReference>
<dbReference type="HAMAP" id="MF_00201">
    <property type="entry name" value="RecO"/>
    <property type="match status" value="1"/>
</dbReference>
<dbReference type="InterPro" id="IPR042242">
    <property type="entry name" value="RecO_C"/>
</dbReference>
<proteinExistence type="inferred from homology"/>
<evidence type="ECO:0000256" key="5">
    <source>
        <dbReference type="ARBA" id="ARBA00023204"/>
    </source>
</evidence>
<dbReference type="InterPro" id="IPR037278">
    <property type="entry name" value="ARFGAP/RecO"/>
</dbReference>
<name>A0ABU0E8U6_9FIRM</name>
<dbReference type="InterPro" id="IPR012340">
    <property type="entry name" value="NA-bd_OB-fold"/>
</dbReference>
<gene>
    <name evidence="7" type="primary">recO</name>
    <name evidence="9" type="ORF">J2S15_003661</name>
</gene>
<evidence type="ECO:0000256" key="6">
    <source>
        <dbReference type="ARBA" id="ARBA00033409"/>
    </source>
</evidence>
<dbReference type="SUPFAM" id="SSF57863">
    <property type="entry name" value="ArfGap/RecO-like zinc finger"/>
    <property type="match status" value="1"/>
</dbReference>
<protein>
    <recommendedName>
        <fullName evidence="2 7">DNA repair protein RecO</fullName>
    </recommendedName>
    <alternativeName>
        <fullName evidence="6 7">Recombination protein O</fullName>
    </alternativeName>
</protein>
<dbReference type="SUPFAM" id="SSF50249">
    <property type="entry name" value="Nucleic acid-binding proteins"/>
    <property type="match status" value="1"/>
</dbReference>
<dbReference type="PANTHER" id="PTHR33991:SF1">
    <property type="entry name" value="DNA REPAIR PROTEIN RECO"/>
    <property type="match status" value="1"/>
</dbReference>
<dbReference type="NCBIfam" id="TIGR00613">
    <property type="entry name" value="reco"/>
    <property type="match status" value="1"/>
</dbReference>
<dbReference type="Proteomes" id="UP001230220">
    <property type="component" value="Unassembled WGS sequence"/>
</dbReference>
<dbReference type="InterPro" id="IPR003717">
    <property type="entry name" value="RecO"/>
</dbReference>
<comment type="caution">
    <text evidence="9">The sequence shown here is derived from an EMBL/GenBank/DDBJ whole genome shotgun (WGS) entry which is preliminary data.</text>
</comment>
<dbReference type="RefSeq" id="WP_307411108.1">
    <property type="nucleotide sequence ID" value="NZ_JAUSUR010000008.1"/>
</dbReference>
<comment type="function">
    <text evidence="7">Involved in DNA repair and RecF pathway recombination.</text>
</comment>
<feature type="domain" description="DNA replication/recombination mediator RecO N-terminal" evidence="8">
    <location>
        <begin position="1"/>
        <end position="80"/>
    </location>
</feature>
<evidence type="ECO:0000256" key="3">
    <source>
        <dbReference type="ARBA" id="ARBA00022763"/>
    </source>
</evidence>
<keyword evidence="3 7" id="KW-0227">DNA damage</keyword>
<dbReference type="Gene3D" id="6.20.220.20">
    <property type="entry name" value="Recombination protein O, zinc-binding domain"/>
    <property type="match status" value="1"/>
</dbReference>
<dbReference type="EMBL" id="JAUSUR010000008">
    <property type="protein sequence ID" value="MDQ0362900.1"/>
    <property type="molecule type" value="Genomic_DNA"/>
</dbReference>
<organism evidence="9 10">
    <name type="scientific">Breznakia pachnodae</name>
    <dbReference type="NCBI Taxonomy" id="265178"/>
    <lineage>
        <taxon>Bacteria</taxon>
        <taxon>Bacillati</taxon>
        <taxon>Bacillota</taxon>
        <taxon>Erysipelotrichia</taxon>
        <taxon>Erysipelotrichales</taxon>
        <taxon>Erysipelotrichaceae</taxon>
        <taxon>Breznakia</taxon>
    </lineage>
</organism>
<evidence type="ECO:0000313" key="10">
    <source>
        <dbReference type="Proteomes" id="UP001230220"/>
    </source>
</evidence>
<accession>A0ABU0E8U6</accession>
<evidence type="ECO:0000256" key="7">
    <source>
        <dbReference type="HAMAP-Rule" id="MF_00201"/>
    </source>
</evidence>
<sequence length="246" mass="28418">MNNKTEVIILKNSDYRDADALLNVLSKDYGKMTFVARGIRKPKSKNANSCSLFQQSIFHFDLHEQRSMQSLRTAELKYSYRKIREDLTKQSIASIMVEAMDKIDIEIVEESFELLETSLRFLDTTDNPMALLGLYIARICEMCGIDPYVDGCVRCQREDHLTAISLNDGGFICSSCFNENLHIKKDRSVLKFFRLFNKADITQFPLIEEITPCNYSDIEDILAFFMEYSGVNLRSLKFLQHISNLK</sequence>
<evidence type="ECO:0000256" key="2">
    <source>
        <dbReference type="ARBA" id="ARBA00021310"/>
    </source>
</evidence>
<keyword evidence="10" id="KW-1185">Reference proteome</keyword>
<evidence type="ECO:0000313" key="9">
    <source>
        <dbReference type="EMBL" id="MDQ0362900.1"/>
    </source>
</evidence>
<dbReference type="PANTHER" id="PTHR33991">
    <property type="entry name" value="DNA REPAIR PROTEIN RECO"/>
    <property type="match status" value="1"/>
</dbReference>
<dbReference type="Pfam" id="PF11967">
    <property type="entry name" value="RecO_N"/>
    <property type="match status" value="1"/>
</dbReference>
<evidence type="ECO:0000256" key="4">
    <source>
        <dbReference type="ARBA" id="ARBA00023172"/>
    </source>
</evidence>
<keyword evidence="5 7" id="KW-0234">DNA repair</keyword>
<dbReference type="Gene3D" id="2.40.50.140">
    <property type="entry name" value="Nucleic acid-binding proteins"/>
    <property type="match status" value="1"/>
</dbReference>
<keyword evidence="4 7" id="KW-0233">DNA recombination</keyword>
<dbReference type="InterPro" id="IPR022572">
    <property type="entry name" value="DNA_rep/recomb_RecO_N"/>
</dbReference>
<comment type="similarity">
    <text evidence="1 7">Belongs to the RecO family.</text>
</comment>
<evidence type="ECO:0000256" key="1">
    <source>
        <dbReference type="ARBA" id="ARBA00007452"/>
    </source>
</evidence>
<reference evidence="9 10" key="1">
    <citation type="submission" date="2023-07" db="EMBL/GenBank/DDBJ databases">
        <title>Genomic Encyclopedia of Type Strains, Phase IV (KMG-IV): sequencing the most valuable type-strain genomes for metagenomic binning, comparative biology and taxonomic classification.</title>
        <authorList>
            <person name="Goeker M."/>
        </authorList>
    </citation>
    <scope>NUCLEOTIDE SEQUENCE [LARGE SCALE GENOMIC DNA]</scope>
    <source>
        <strain evidence="9 10">DSM 16784</strain>
    </source>
</reference>
<evidence type="ECO:0000259" key="8">
    <source>
        <dbReference type="Pfam" id="PF11967"/>
    </source>
</evidence>